<evidence type="ECO:0000256" key="2">
    <source>
        <dbReference type="ARBA" id="ARBA00022737"/>
    </source>
</evidence>
<dbReference type="PRINTS" id="PR01415">
    <property type="entry name" value="ANKYRIN"/>
</dbReference>
<dbReference type="PANTHER" id="PTHR24173">
    <property type="entry name" value="ANKYRIN REPEAT CONTAINING"/>
    <property type="match status" value="1"/>
</dbReference>
<dbReference type="SUPFAM" id="SSF48403">
    <property type="entry name" value="Ankyrin repeat"/>
    <property type="match status" value="2"/>
</dbReference>
<reference evidence="9" key="1">
    <citation type="journal article" date="2018" name="Biosci. Biotechnol. Biochem.">
        <title>Polysaccharide hydrolase of the hadal zone amphipods Hirondellea gigas.</title>
        <authorList>
            <person name="Kobayashi H."/>
            <person name="Nagahama T."/>
            <person name="Arai W."/>
            <person name="Sasagawa Y."/>
            <person name="Umeda M."/>
            <person name="Hayashi T."/>
            <person name="Nikaido I."/>
            <person name="Watanabe H."/>
            <person name="Oguri K."/>
            <person name="Kitazato H."/>
            <person name="Fujioka K."/>
            <person name="Kido Y."/>
            <person name="Takami H."/>
        </authorList>
    </citation>
    <scope>NUCLEOTIDE SEQUENCE</scope>
    <source>
        <tissue evidence="9">Whole body</tissue>
    </source>
</reference>
<proteinExistence type="evidence at transcript level"/>
<dbReference type="PANTHER" id="PTHR24173:SF85">
    <property type="entry name" value="PROTEIN FEM-1 HOMOLOG CG6966"/>
    <property type="match status" value="1"/>
</dbReference>
<dbReference type="PROSITE" id="PS50297">
    <property type="entry name" value="ANK_REP_REGION"/>
    <property type="match status" value="6"/>
</dbReference>
<keyword evidence="5 7" id="KW-0040">ANK repeat</keyword>
<accession>A0A2P2HZ68</accession>
<dbReference type="InterPro" id="IPR002110">
    <property type="entry name" value="Ankyrin_rpt"/>
</dbReference>
<dbReference type="InterPro" id="IPR011990">
    <property type="entry name" value="TPR-like_helical_dom_sf"/>
</dbReference>
<dbReference type="Gene3D" id="1.25.40.20">
    <property type="entry name" value="Ankyrin repeat-containing domain"/>
    <property type="match status" value="4"/>
</dbReference>
<evidence type="ECO:0000256" key="8">
    <source>
        <dbReference type="SAM" id="MobiDB-lite"/>
    </source>
</evidence>
<dbReference type="EMBL" id="IACF01001216">
    <property type="protein sequence ID" value="LAB66930.1"/>
    <property type="molecule type" value="mRNA"/>
</dbReference>
<feature type="repeat" description="ANK" evidence="7">
    <location>
        <begin position="148"/>
        <end position="180"/>
    </location>
</feature>
<protein>
    <submittedName>
        <fullName evidence="9">Protein fem-1 homolog C-like</fullName>
    </submittedName>
</protein>
<dbReference type="Pfam" id="PF13637">
    <property type="entry name" value="Ank_4"/>
    <property type="match status" value="1"/>
</dbReference>
<dbReference type="Gene3D" id="1.25.40.10">
    <property type="entry name" value="Tetratricopeptide repeat domain"/>
    <property type="match status" value="1"/>
</dbReference>
<feature type="repeat" description="ANK" evidence="7">
    <location>
        <begin position="82"/>
        <end position="114"/>
    </location>
</feature>
<dbReference type="AlphaFoldDB" id="A0A2P2HZ68"/>
<dbReference type="Pfam" id="PF00023">
    <property type="entry name" value="Ank"/>
    <property type="match status" value="1"/>
</dbReference>
<evidence type="ECO:0000256" key="4">
    <source>
        <dbReference type="ARBA" id="ARBA00022803"/>
    </source>
</evidence>
<feature type="repeat" description="ANK" evidence="7">
    <location>
        <begin position="40"/>
        <end position="63"/>
    </location>
</feature>
<sequence>MEYSKIVFSAARDGNLRRLKRFLEDRSGSQRNFLVRDLTNGTTPVIIAAKNGHIECVEYLVDKCKANIEQVGSIVFDGETIDGAPALWVAAAAGHLDIVAFLLGRGANVNATTKSNSTPLRAACYDGHLAIVKFLVEHNADIEVANRHGHTCLMIACYKGHYDIASYLVSLMADVNRKSVKGNTALHDCAESGSLDIMKLLLDSKAKVDVDSYGMTPLLAAAVTGHSHIVEYLISRSDLVQPQQKIDALELLGATYVDKKRDLHKAKKLWLDALHERSGDCKSYKSYPKPCLPPNPAYNYAEEVSTTEQLEELSSEPDGMRMQALLVRERVLGPAHPDTSYYIRYRGAVYADSGNFSRCTTLWMYALDMQQKILEALSPMTQSSFVSFTELFAFMLNDGPRSREALIDNFTDMLMVLEKAIDEVEKGLQYFARPYIVSRNVYKSKIYSKSNTNVQNSNRNVDNLNSTSDNSSTSPILPGHRYMASSIDRDGTHLRRTIMVTLQIIYLATKLYPNMTKIHHQRLHEVVYRLVKLDPRTSNDWSLLHIACSTETMSTVGRHPVCIFPNREVVEILLKVGADTMALDNTLNTPLHVLAQTKCPQSIFELLTKYGSHFDAANKDGDTFEYTRKLNEKNIKYESDFINPVKHQTLKCLAARAIKRYDIQVPNTLHSSIWKFLDMHASY</sequence>
<keyword evidence="3" id="KW-0833">Ubl conjugation pathway</keyword>
<organism evidence="9">
    <name type="scientific">Hirondellea gigas</name>
    <dbReference type="NCBI Taxonomy" id="1518452"/>
    <lineage>
        <taxon>Eukaryota</taxon>
        <taxon>Metazoa</taxon>
        <taxon>Ecdysozoa</taxon>
        <taxon>Arthropoda</taxon>
        <taxon>Crustacea</taxon>
        <taxon>Multicrustacea</taxon>
        <taxon>Malacostraca</taxon>
        <taxon>Eumalacostraca</taxon>
        <taxon>Peracarida</taxon>
        <taxon>Amphipoda</taxon>
        <taxon>Amphilochidea</taxon>
        <taxon>Lysianassida</taxon>
        <taxon>Lysianassidira</taxon>
        <taxon>Lysianassoidea</taxon>
        <taxon>Lysianassidae</taxon>
        <taxon>Hirondellea</taxon>
    </lineage>
</organism>
<evidence type="ECO:0000256" key="1">
    <source>
        <dbReference type="ARBA" id="ARBA00004906"/>
    </source>
</evidence>
<dbReference type="SMART" id="SM00248">
    <property type="entry name" value="ANK"/>
    <property type="match status" value="8"/>
</dbReference>
<comment type="pathway">
    <text evidence="1">Protein modification; protein ubiquitination.</text>
</comment>
<comment type="similarity">
    <text evidence="6">Belongs to the fem-1 family.</text>
</comment>
<keyword evidence="2" id="KW-0677">Repeat</keyword>
<evidence type="ECO:0000256" key="6">
    <source>
        <dbReference type="ARBA" id="ARBA00038500"/>
    </source>
</evidence>
<evidence type="ECO:0000313" key="9">
    <source>
        <dbReference type="EMBL" id="LAB66930.1"/>
    </source>
</evidence>
<feature type="region of interest" description="Disordered" evidence="8">
    <location>
        <begin position="453"/>
        <end position="477"/>
    </location>
</feature>
<dbReference type="Pfam" id="PF12796">
    <property type="entry name" value="Ank_2"/>
    <property type="match status" value="1"/>
</dbReference>
<name>A0A2P2HZ68_9CRUS</name>
<dbReference type="PROSITE" id="PS50088">
    <property type="entry name" value="ANK_REPEAT"/>
    <property type="match status" value="6"/>
</dbReference>
<evidence type="ECO:0000256" key="7">
    <source>
        <dbReference type="PROSITE-ProRule" id="PRU00023"/>
    </source>
</evidence>
<feature type="repeat" description="ANK" evidence="7">
    <location>
        <begin position="213"/>
        <end position="245"/>
    </location>
</feature>
<feature type="repeat" description="ANK" evidence="7">
    <location>
        <begin position="115"/>
        <end position="147"/>
    </location>
</feature>
<feature type="repeat" description="ANK" evidence="7">
    <location>
        <begin position="181"/>
        <end position="213"/>
    </location>
</feature>
<feature type="compositionally biased region" description="Low complexity" evidence="8">
    <location>
        <begin position="460"/>
        <end position="474"/>
    </location>
</feature>
<evidence type="ECO:0000256" key="3">
    <source>
        <dbReference type="ARBA" id="ARBA00022786"/>
    </source>
</evidence>
<dbReference type="FunFam" id="1.25.40.10:FF:000104">
    <property type="entry name" value="Fem-1 homolog c (C.elegans)"/>
    <property type="match status" value="1"/>
</dbReference>
<dbReference type="InterPro" id="IPR036770">
    <property type="entry name" value="Ankyrin_rpt-contain_sf"/>
</dbReference>
<keyword evidence="4" id="KW-0802">TPR repeat</keyword>
<evidence type="ECO:0000256" key="5">
    <source>
        <dbReference type="ARBA" id="ARBA00023043"/>
    </source>
</evidence>